<evidence type="ECO:0000313" key="2">
    <source>
        <dbReference type="Proteomes" id="UP001498469"/>
    </source>
</evidence>
<protein>
    <submittedName>
        <fullName evidence="1">Uncharacterized protein</fullName>
    </submittedName>
</protein>
<reference evidence="1 2" key="1">
    <citation type="submission" date="2023-11" db="EMBL/GenBank/DDBJ databases">
        <title>Draft genome sequence of a psychrophilic Clostridium strain from permafrost water brine.</title>
        <authorList>
            <person name="Shcherbakova V.A."/>
            <person name="Trubitsyn V.E."/>
            <person name="Zakharyuk A.G."/>
        </authorList>
    </citation>
    <scope>NUCLEOTIDE SEQUENCE [LARGE SCALE GENOMIC DNA]</scope>
    <source>
        <strain evidence="1 2">14F</strain>
    </source>
</reference>
<organism evidence="1 2">
    <name type="scientific">Clostridium frigoriphilum</name>
    <dbReference type="NCBI Taxonomy" id="443253"/>
    <lineage>
        <taxon>Bacteria</taxon>
        <taxon>Bacillati</taxon>
        <taxon>Bacillota</taxon>
        <taxon>Clostridia</taxon>
        <taxon>Eubacteriales</taxon>
        <taxon>Clostridiaceae</taxon>
        <taxon>Clostridium</taxon>
    </lineage>
</organism>
<dbReference type="EMBL" id="JAZHFS010000033">
    <property type="protein sequence ID" value="MEF2114918.1"/>
    <property type="molecule type" value="Genomic_DNA"/>
</dbReference>
<comment type="caution">
    <text evidence="1">The sequence shown here is derived from an EMBL/GenBank/DDBJ whole genome shotgun (WGS) entry which is preliminary data.</text>
</comment>
<proteinExistence type="predicted"/>
<evidence type="ECO:0000313" key="1">
    <source>
        <dbReference type="EMBL" id="MEF2114918.1"/>
    </source>
</evidence>
<keyword evidence="2" id="KW-1185">Reference proteome</keyword>
<gene>
    <name evidence="1" type="ORF">SJI18_21755</name>
</gene>
<dbReference type="RefSeq" id="WP_216247922.1">
    <property type="nucleotide sequence ID" value="NZ_JAZHFS010000033.1"/>
</dbReference>
<dbReference type="Proteomes" id="UP001498469">
    <property type="component" value="Unassembled WGS sequence"/>
</dbReference>
<sequence>MIYNYTMGIYGRTSTVDEYGETVESAAPTWIKDIDVDKQPYSSAQAKKDYGFDVICTDRIYTDLETDIKINTVIKYGLLTYKVQKIISWLTWMELVVLLIE</sequence>
<name>A0ABU7UUH3_9CLOT</name>
<accession>A0ABU7UUH3</accession>